<dbReference type="Proteomes" id="UP001416858">
    <property type="component" value="Unassembled WGS sequence"/>
</dbReference>
<reference evidence="1 2" key="1">
    <citation type="submission" date="2024-02" db="EMBL/GenBank/DDBJ databases">
        <title>Rhodopirellula caenicola NBRC 110016.</title>
        <authorList>
            <person name="Ichikawa N."/>
            <person name="Katano-Makiyama Y."/>
            <person name="Hidaka K."/>
        </authorList>
    </citation>
    <scope>NUCLEOTIDE SEQUENCE [LARGE SCALE GENOMIC DNA]</scope>
    <source>
        <strain evidence="1 2">NBRC 110016</strain>
    </source>
</reference>
<proteinExistence type="predicted"/>
<evidence type="ECO:0008006" key="3">
    <source>
        <dbReference type="Google" id="ProtNLM"/>
    </source>
</evidence>
<evidence type="ECO:0000313" key="1">
    <source>
        <dbReference type="EMBL" id="GAA5509134.1"/>
    </source>
</evidence>
<dbReference type="EMBL" id="BAABRO010000012">
    <property type="protein sequence ID" value="GAA5509134.1"/>
    <property type="molecule type" value="Genomic_DNA"/>
</dbReference>
<sequence length="443" mass="50858">MQHLLNQLARLNDQKIGDNKIYSFLPYRKGAKEFDYDVVGCNVLSTLMGKHVKKNFSFEKYKTQCLDHLKDKLSDPDVLVDLEEMYFSDATIAKTAPEFLLLRSQEKCNTSTKYLIDLFRGFVSQGASQLDFDSGMNFIERIFLDILSQNLQEPRVQPTEACYLPFVAENFRRDVLFLSKHPDYFLDQLTSCIELYTFIYCSQLGLNIKNWTNGEVPSSKPLYFILDTEKASSERTLVMKGGYRSVAPRMADVFPILSMLEYLNNDSTVPKEPLWAFANAVRSTSAEQHDVVFAEVSKFAEEFRKKRKLHPTNRKPSNAIECMQQLTTYGIKQFDKSAKGDRHSVNATYIKFFETGVANNFIQARGRSSKVLVVNQDFLLLLTNLAIANRSPLRFQTLLAEFQSRGFYFDKSSQQALINFYERVGNVDRMSDSGDAVYVRNTI</sequence>
<dbReference type="InterPro" id="IPR017645">
    <property type="entry name" value="Dnd_assoc_1"/>
</dbReference>
<organism evidence="1 2">
    <name type="scientific">Novipirellula caenicola</name>
    <dbReference type="NCBI Taxonomy" id="1536901"/>
    <lineage>
        <taxon>Bacteria</taxon>
        <taxon>Pseudomonadati</taxon>
        <taxon>Planctomycetota</taxon>
        <taxon>Planctomycetia</taxon>
        <taxon>Pirellulales</taxon>
        <taxon>Pirellulaceae</taxon>
        <taxon>Novipirellula</taxon>
    </lineage>
</organism>
<evidence type="ECO:0000313" key="2">
    <source>
        <dbReference type="Proteomes" id="UP001416858"/>
    </source>
</evidence>
<dbReference type="NCBIfam" id="TIGR03236">
    <property type="entry name" value="dnd_assoc_1"/>
    <property type="match status" value="1"/>
</dbReference>
<name>A0ABP9VVF7_9BACT</name>
<gene>
    <name evidence="1" type="ORF">Rcae01_04603</name>
</gene>
<protein>
    <recommendedName>
        <fullName evidence="3">DNA phosphorothioation-dependent restriction protein DptG</fullName>
    </recommendedName>
</protein>
<dbReference type="RefSeq" id="WP_345685939.1">
    <property type="nucleotide sequence ID" value="NZ_BAABRO010000012.1"/>
</dbReference>
<accession>A0ABP9VVF7</accession>
<comment type="caution">
    <text evidence="1">The sequence shown here is derived from an EMBL/GenBank/DDBJ whole genome shotgun (WGS) entry which is preliminary data.</text>
</comment>
<keyword evidence="2" id="KW-1185">Reference proteome</keyword>